<evidence type="ECO:0000259" key="1">
    <source>
        <dbReference type="Pfam" id="PF00078"/>
    </source>
</evidence>
<dbReference type="InterPro" id="IPR043502">
    <property type="entry name" value="DNA/RNA_pol_sf"/>
</dbReference>
<sequence>MFTPVLAKFYKEIKARKQNFEVIFISSDSTEKEMFEYMLEAHGDWLALPHGSSVIEELFDRYAVSFIPSLIILNHDGYIITKEGKSDVIQKGTEAFDEWLKKVPFPLETRSSSQMEISEELLVGDNQKIKILGNSPLNYVDMKIEGMMTHVLVNSETSYSVVSERFRLKLRKIMFAETNVSLIPSESPWTSPVVLIRKKDVSCRFCVDYRRLNKITKKKDVYPLPRMDDTLDCLQGARNYYSMDLQSGYWQINVEESDCEKTTFITPDGQYDFKVITFGLSMAPAQG</sequence>
<proteinExistence type="predicted"/>
<dbReference type="InterPro" id="IPR012336">
    <property type="entry name" value="Thioredoxin-like_fold"/>
</dbReference>
<reference evidence="3 4" key="1">
    <citation type="submission" date="2022-01" db="EMBL/GenBank/DDBJ databases">
        <title>A chromosomal length assembly of Cordylochernes scorpioides.</title>
        <authorList>
            <person name="Zeh D."/>
            <person name="Zeh J."/>
        </authorList>
    </citation>
    <scope>NUCLEOTIDE SEQUENCE [LARGE SCALE GENOMIC DNA]</scope>
    <source>
        <strain evidence="3">IN4F17</strain>
        <tissue evidence="3">Whole Body</tissue>
    </source>
</reference>
<dbReference type="Gene3D" id="3.40.30.10">
    <property type="entry name" value="Glutaredoxin"/>
    <property type="match status" value="1"/>
</dbReference>
<evidence type="ECO:0000259" key="2">
    <source>
        <dbReference type="Pfam" id="PF13905"/>
    </source>
</evidence>
<dbReference type="EMBL" id="CP092869">
    <property type="protein sequence ID" value="UYV70464.1"/>
    <property type="molecule type" value="Genomic_DNA"/>
</dbReference>
<protein>
    <submittedName>
        <fullName evidence="3">K02A2.6-like</fullName>
    </submittedName>
</protein>
<feature type="domain" description="Reverse transcriptase" evidence="1">
    <location>
        <begin position="196"/>
        <end position="285"/>
    </location>
</feature>
<gene>
    <name evidence="3" type="ORF">LAZ67_7003138</name>
</gene>
<dbReference type="InterPro" id="IPR043128">
    <property type="entry name" value="Rev_trsase/Diguanyl_cyclase"/>
</dbReference>
<dbReference type="InterPro" id="IPR053134">
    <property type="entry name" value="RNA-dir_DNA_polymerase"/>
</dbReference>
<dbReference type="CDD" id="cd01647">
    <property type="entry name" value="RT_LTR"/>
    <property type="match status" value="1"/>
</dbReference>
<evidence type="ECO:0000313" key="3">
    <source>
        <dbReference type="EMBL" id="UYV70464.1"/>
    </source>
</evidence>
<dbReference type="Proteomes" id="UP001235939">
    <property type="component" value="Chromosome 07"/>
</dbReference>
<dbReference type="InterPro" id="IPR000477">
    <property type="entry name" value="RT_dom"/>
</dbReference>
<dbReference type="Gene3D" id="3.10.10.10">
    <property type="entry name" value="HIV Type 1 Reverse Transcriptase, subunit A, domain 1"/>
    <property type="match status" value="1"/>
</dbReference>
<evidence type="ECO:0000313" key="4">
    <source>
        <dbReference type="Proteomes" id="UP001235939"/>
    </source>
</evidence>
<dbReference type="PANTHER" id="PTHR24559">
    <property type="entry name" value="TRANSPOSON TY3-I GAG-POL POLYPROTEIN"/>
    <property type="match status" value="1"/>
</dbReference>
<dbReference type="Gene3D" id="3.30.70.270">
    <property type="match status" value="1"/>
</dbReference>
<dbReference type="SUPFAM" id="SSF56672">
    <property type="entry name" value="DNA/RNA polymerases"/>
    <property type="match status" value="1"/>
</dbReference>
<dbReference type="SUPFAM" id="SSF52833">
    <property type="entry name" value="Thioredoxin-like"/>
    <property type="match status" value="1"/>
</dbReference>
<name>A0ABY6KPI5_9ARAC</name>
<feature type="domain" description="Thioredoxin-like fold" evidence="2">
    <location>
        <begin position="2"/>
        <end position="79"/>
    </location>
</feature>
<dbReference type="Pfam" id="PF00078">
    <property type="entry name" value="RVT_1"/>
    <property type="match status" value="1"/>
</dbReference>
<accession>A0ABY6KPI5</accession>
<dbReference type="Pfam" id="PF13905">
    <property type="entry name" value="Thioredoxin_8"/>
    <property type="match status" value="1"/>
</dbReference>
<keyword evidence="4" id="KW-1185">Reference proteome</keyword>
<dbReference type="PANTHER" id="PTHR24559:SF444">
    <property type="entry name" value="REVERSE TRANSCRIPTASE DOMAIN-CONTAINING PROTEIN"/>
    <property type="match status" value="1"/>
</dbReference>
<organism evidence="3 4">
    <name type="scientific">Cordylochernes scorpioides</name>
    <dbReference type="NCBI Taxonomy" id="51811"/>
    <lineage>
        <taxon>Eukaryota</taxon>
        <taxon>Metazoa</taxon>
        <taxon>Ecdysozoa</taxon>
        <taxon>Arthropoda</taxon>
        <taxon>Chelicerata</taxon>
        <taxon>Arachnida</taxon>
        <taxon>Pseudoscorpiones</taxon>
        <taxon>Cheliferoidea</taxon>
        <taxon>Chernetidae</taxon>
        <taxon>Cordylochernes</taxon>
    </lineage>
</organism>
<dbReference type="InterPro" id="IPR036249">
    <property type="entry name" value="Thioredoxin-like_sf"/>
</dbReference>